<dbReference type="EMBL" id="FORR01000006">
    <property type="protein sequence ID" value="SFJ24908.1"/>
    <property type="molecule type" value="Genomic_DNA"/>
</dbReference>
<proteinExistence type="inferred from homology"/>
<evidence type="ECO:0000313" key="10">
    <source>
        <dbReference type="Proteomes" id="UP000199545"/>
    </source>
</evidence>
<dbReference type="InterPro" id="IPR053924">
    <property type="entry name" value="RecX_HTH_2nd"/>
</dbReference>
<protein>
    <recommendedName>
        <fullName evidence="3 5">Regulatory protein RecX</fullName>
    </recommendedName>
</protein>
<evidence type="ECO:0000256" key="1">
    <source>
        <dbReference type="ARBA" id="ARBA00004496"/>
    </source>
</evidence>
<dbReference type="InterPro" id="IPR003783">
    <property type="entry name" value="Regulatory_RecX"/>
</dbReference>
<evidence type="ECO:0000259" key="6">
    <source>
        <dbReference type="Pfam" id="PF02631"/>
    </source>
</evidence>
<evidence type="ECO:0000256" key="3">
    <source>
        <dbReference type="ARBA" id="ARBA00018111"/>
    </source>
</evidence>
<evidence type="ECO:0000256" key="4">
    <source>
        <dbReference type="ARBA" id="ARBA00022490"/>
    </source>
</evidence>
<dbReference type="InterPro" id="IPR053926">
    <property type="entry name" value="RecX_HTH_1st"/>
</dbReference>
<dbReference type="GO" id="GO:0005737">
    <property type="term" value="C:cytoplasm"/>
    <property type="evidence" value="ECO:0007669"/>
    <property type="project" value="UniProtKB-SubCell"/>
</dbReference>
<sequence length="218" mass="26087">MEAGVITKIEKKSVLSRRYQIYINDQPLFSIHEDVLVKHGLYKGMQVDGAQIKELLEAEEYNQVRLSALRYLSHKPRTTQELRQYLMRKEFHEGYIEKVIDEMMRLGYLDDQQYARAWVDERRNRKGYGALRVKKELKQKGIASKWIDEAMSKVDQSEERQLAMEVAERRYLRIQHESWPKIERKLGQFLLYRGFSMDVVYEVLRELRSKHQGEEIDS</sequence>
<evidence type="ECO:0000256" key="5">
    <source>
        <dbReference type="HAMAP-Rule" id="MF_01114"/>
    </source>
</evidence>
<evidence type="ECO:0000259" key="8">
    <source>
        <dbReference type="Pfam" id="PF21982"/>
    </source>
</evidence>
<comment type="subcellular location">
    <subcellularLocation>
        <location evidence="1 5">Cytoplasm</location>
    </subcellularLocation>
</comment>
<dbReference type="AlphaFoldDB" id="A0A1I3PTF6"/>
<dbReference type="Pfam" id="PF02631">
    <property type="entry name" value="RecX_HTH2"/>
    <property type="match status" value="1"/>
</dbReference>
<dbReference type="HAMAP" id="MF_01114">
    <property type="entry name" value="RecX"/>
    <property type="match status" value="1"/>
</dbReference>
<evidence type="ECO:0000313" key="9">
    <source>
        <dbReference type="EMBL" id="SFJ24908.1"/>
    </source>
</evidence>
<dbReference type="GO" id="GO:0006282">
    <property type="term" value="P:regulation of DNA repair"/>
    <property type="evidence" value="ECO:0007669"/>
    <property type="project" value="UniProtKB-UniRule"/>
</dbReference>
<keyword evidence="4 5" id="KW-0963">Cytoplasm</keyword>
<dbReference type="STRING" id="46223.SAMN05421852_106117"/>
<organism evidence="9 10">
    <name type="scientific">Thermoflavimicrobium dichotomicum</name>
    <dbReference type="NCBI Taxonomy" id="46223"/>
    <lineage>
        <taxon>Bacteria</taxon>
        <taxon>Bacillati</taxon>
        <taxon>Bacillota</taxon>
        <taxon>Bacilli</taxon>
        <taxon>Bacillales</taxon>
        <taxon>Thermoactinomycetaceae</taxon>
        <taxon>Thermoflavimicrobium</taxon>
    </lineage>
</organism>
<dbReference type="PANTHER" id="PTHR33602:SF1">
    <property type="entry name" value="REGULATORY PROTEIN RECX FAMILY PROTEIN"/>
    <property type="match status" value="1"/>
</dbReference>
<dbReference type="RefSeq" id="WP_093229472.1">
    <property type="nucleotide sequence ID" value="NZ_FORR01000006.1"/>
</dbReference>
<gene>
    <name evidence="5" type="primary">recX</name>
    <name evidence="9" type="ORF">SAMN05421852_106117</name>
</gene>
<dbReference type="PANTHER" id="PTHR33602">
    <property type="entry name" value="REGULATORY PROTEIN RECX FAMILY PROTEIN"/>
    <property type="match status" value="1"/>
</dbReference>
<dbReference type="Pfam" id="PF21981">
    <property type="entry name" value="RecX_HTH3"/>
    <property type="match status" value="1"/>
</dbReference>
<comment type="function">
    <text evidence="5">Modulates RecA activity.</text>
</comment>
<feature type="domain" description="RecX first three-helical" evidence="8">
    <location>
        <begin position="67"/>
        <end position="102"/>
    </location>
</feature>
<keyword evidence="10" id="KW-1185">Reference proteome</keyword>
<dbReference type="OrthoDB" id="5421057at2"/>
<accession>A0A1I3PTF6</accession>
<dbReference type="InterPro" id="IPR053925">
    <property type="entry name" value="RecX_HTH_3rd"/>
</dbReference>
<dbReference type="InterPro" id="IPR036388">
    <property type="entry name" value="WH-like_DNA-bd_sf"/>
</dbReference>
<evidence type="ECO:0000256" key="2">
    <source>
        <dbReference type="ARBA" id="ARBA00009695"/>
    </source>
</evidence>
<dbReference type="Gene3D" id="1.10.10.10">
    <property type="entry name" value="Winged helix-like DNA-binding domain superfamily/Winged helix DNA-binding domain"/>
    <property type="match status" value="3"/>
</dbReference>
<reference evidence="9 10" key="1">
    <citation type="submission" date="2016-10" db="EMBL/GenBank/DDBJ databases">
        <authorList>
            <person name="de Groot N.N."/>
        </authorList>
    </citation>
    <scope>NUCLEOTIDE SEQUENCE [LARGE SCALE GENOMIC DNA]</scope>
    <source>
        <strain evidence="9 10">DSM 44778</strain>
    </source>
</reference>
<name>A0A1I3PTF6_9BACL</name>
<dbReference type="Pfam" id="PF21982">
    <property type="entry name" value="RecX_HTH1"/>
    <property type="match status" value="1"/>
</dbReference>
<dbReference type="Proteomes" id="UP000199545">
    <property type="component" value="Unassembled WGS sequence"/>
</dbReference>
<feature type="domain" description="RecX second three-helical" evidence="6">
    <location>
        <begin position="110"/>
        <end position="151"/>
    </location>
</feature>
<evidence type="ECO:0000259" key="7">
    <source>
        <dbReference type="Pfam" id="PF21981"/>
    </source>
</evidence>
<feature type="domain" description="RecX third three-helical" evidence="7">
    <location>
        <begin position="158"/>
        <end position="204"/>
    </location>
</feature>
<comment type="similarity">
    <text evidence="2 5">Belongs to the RecX family.</text>
</comment>